<reference evidence="2" key="3">
    <citation type="submission" date="2015-04" db="EMBL/GenBank/DDBJ databases">
        <authorList>
            <consortium name="FlyBase"/>
        </authorList>
    </citation>
    <scope>NUCLEOTIDE SEQUENCE</scope>
    <source>
        <strain evidence="2">W501</strain>
    </source>
</reference>
<dbReference type="AlphaFoldDB" id="A0A0J9TG70"/>
<evidence type="ECO:0000256" key="1">
    <source>
        <dbReference type="SAM" id="MobiDB-lite"/>
    </source>
</evidence>
<organism evidence="2">
    <name type="scientific">Drosophila simulans</name>
    <name type="common">Fruit fly</name>
    <dbReference type="NCBI Taxonomy" id="7240"/>
    <lineage>
        <taxon>Eukaryota</taxon>
        <taxon>Metazoa</taxon>
        <taxon>Ecdysozoa</taxon>
        <taxon>Arthropoda</taxon>
        <taxon>Hexapoda</taxon>
        <taxon>Insecta</taxon>
        <taxon>Pterygota</taxon>
        <taxon>Neoptera</taxon>
        <taxon>Endopterygota</taxon>
        <taxon>Diptera</taxon>
        <taxon>Brachycera</taxon>
        <taxon>Muscomorpha</taxon>
        <taxon>Ephydroidea</taxon>
        <taxon>Drosophilidae</taxon>
        <taxon>Drosophila</taxon>
        <taxon>Sophophora</taxon>
    </lineage>
</organism>
<dbReference type="EMBL" id="CM002910">
    <property type="protein sequence ID" value="KMY88300.1"/>
    <property type="molecule type" value="Genomic_DNA"/>
</dbReference>
<name>A0A0J9TG70_DROSI</name>
<reference evidence="2" key="2">
    <citation type="submission" date="2014-06" db="EMBL/GenBank/DDBJ databases">
        <authorList>
            <person name="Hu T."/>
            <person name="Eisen M.B."/>
            <person name="Thornton K.R."/>
            <person name="Andolfatto P."/>
        </authorList>
    </citation>
    <scope>NUCLEOTIDE SEQUENCE</scope>
    <source>
        <strain evidence="2">W501</strain>
    </source>
</reference>
<evidence type="ECO:0000313" key="2">
    <source>
        <dbReference type="EMBL" id="KMY88300.1"/>
    </source>
</evidence>
<feature type="compositionally biased region" description="Basic and acidic residues" evidence="1">
    <location>
        <begin position="23"/>
        <end position="47"/>
    </location>
</feature>
<gene>
    <name evidence="2" type="primary">Dsim\GD27003</name>
    <name evidence="2" type="ORF">Dsimw501_GD27003</name>
</gene>
<dbReference type="KEGG" id="dsi:Dsimw501_GD27003"/>
<feature type="region of interest" description="Disordered" evidence="1">
    <location>
        <begin position="19"/>
        <end position="54"/>
    </location>
</feature>
<reference evidence="2" key="1">
    <citation type="journal article" date="2013" name="Genome Res.">
        <title>A second-generation assembly of the Drosophila simulans genome provides new insights into patterns of lineage-specific divergence.</title>
        <authorList>
            <person name="Hu T.T."/>
            <person name="Eisen M.B."/>
            <person name="Thornton K.R."/>
            <person name="Andolfatto P."/>
        </authorList>
    </citation>
    <scope>NUCLEOTIDE SEQUENCE [LARGE SCALE GENOMIC DNA]</scope>
    <source>
        <strain evidence="2">W501</strain>
    </source>
</reference>
<dbReference type="Proteomes" id="UP000035880">
    <property type="component" value="Chromosome 2L"/>
</dbReference>
<sequence length="95" mass="11115">MRIGNRKSLVAQRYEQQTLHNRKMSDGRMDGDRGMGPKVTHPQEDTRWQWTGPNWTGGLQDFRNGDRRWRQAGLLAHDTLWSPNEQLTKKGYGLH</sequence>
<proteinExistence type="predicted"/>
<accession>A0A0J9TG70</accession>
<protein>
    <submittedName>
        <fullName evidence="2">Uncharacterized protein</fullName>
    </submittedName>
</protein>